<accession>A0ABM5SP40</accession>
<dbReference type="EMBL" id="CP009997">
    <property type="protein sequence ID" value="AJJ36365.1"/>
    <property type="molecule type" value="Genomic_DNA"/>
</dbReference>
<gene>
    <name evidence="1" type="ORF">CH54_251</name>
</gene>
<dbReference type="Proteomes" id="UP000031883">
    <property type="component" value="Chromosome"/>
</dbReference>
<evidence type="ECO:0000313" key="1">
    <source>
        <dbReference type="EMBL" id="AJJ36365.1"/>
    </source>
</evidence>
<evidence type="ECO:0000313" key="2">
    <source>
        <dbReference type="Proteomes" id="UP000031883"/>
    </source>
</evidence>
<proteinExistence type="predicted"/>
<organism evidence="1 2">
    <name type="scientific">Yersinia rochesterensis</name>
    <dbReference type="NCBI Taxonomy" id="1604335"/>
    <lineage>
        <taxon>Bacteria</taxon>
        <taxon>Pseudomonadati</taxon>
        <taxon>Pseudomonadota</taxon>
        <taxon>Gammaproteobacteria</taxon>
        <taxon>Enterobacterales</taxon>
        <taxon>Yersiniaceae</taxon>
        <taxon>Yersinia</taxon>
    </lineage>
</organism>
<sequence>MFLKISGNIGSRIYCVDHVIANNVYVLECTDYLIMHLH</sequence>
<name>A0ABM5SP40_9GAMM</name>
<reference evidence="1 2" key="1">
    <citation type="journal article" date="2015" name="Genome Announc.">
        <title>Thirty-Two Complete Genome Assemblies of Nine Yersinia Species, Including Y. pestis, Y. pseudotuberculosis, and Y. enterocolitica.</title>
        <authorList>
            <person name="Johnson S.L."/>
            <person name="Daligault H.E."/>
            <person name="Davenport K.W."/>
            <person name="Jaissle J."/>
            <person name="Frey K.G."/>
            <person name="Ladner J.T."/>
            <person name="Broomall S.M."/>
            <person name="Bishop-Lilly K.A."/>
            <person name="Bruce D.C."/>
            <person name="Coyne S.R."/>
            <person name="Gibbons H.S."/>
            <person name="Lo C.C."/>
            <person name="Munk A.C."/>
            <person name="Rosenzweig C.N."/>
            <person name="Koroleva G.I."/>
            <person name="Palacios G.F."/>
            <person name="Redden C.L."/>
            <person name="Xu Y."/>
            <person name="Minogue T.D."/>
            <person name="Chain P.S."/>
        </authorList>
    </citation>
    <scope>NUCLEOTIDE SEQUENCE [LARGE SCALE GENOMIC DNA]</scope>
    <source>
        <strain evidence="1 2">Y231</strain>
    </source>
</reference>
<protein>
    <submittedName>
        <fullName evidence="1">Uncharacterized protein</fullName>
    </submittedName>
</protein>
<keyword evidence="2" id="KW-1185">Reference proteome</keyword>